<dbReference type="Pfam" id="PF03591">
    <property type="entry name" value="AzlC"/>
    <property type="match status" value="1"/>
</dbReference>
<organism evidence="7 8">
    <name type="scientific">Phytophthora kernoviae 00238/432</name>
    <dbReference type="NCBI Taxonomy" id="1284355"/>
    <lineage>
        <taxon>Eukaryota</taxon>
        <taxon>Sar</taxon>
        <taxon>Stramenopiles</taxon>
        <taxon>Oomycota</taxon>
        <taxon>Peronosporomycetes</taxon>
        <taxon>Peronosporales</taxon>
        <taxon>Peronosporaceae</taxon>
        <taxon>Phytophthora</taxon>
    </lineage>
</organism>
<evidence type="ECO:0000313" key="7">
    <source>
        <dbReference type="EMBL" id="KAF4324651.1"/>
    </source>
</evidence>
<dbReference type="PANTHER" id="PTHR32089:SF114">
    <property type="entry name" value="METHYL-ACCEPTING CHEMOTAXIS PROTEIN MCPB"/>
    <property type="match status" value="1"/>
</dbReference>
<dbReference type="InterPro" id="IPR011606">
    <property type="entry name" value="Brnchd-chn_aa_trnsp_permease"/>
</dbReference>
<dbReference type="InterPro" id="IPR004090">
    <property type="entry name" value="Chemotax_Me-accpt_rcpt"/>
</dbReference>
<dbReference type="SUPFAM" id="SSF51735">
    <property type="entry name" value="NAD(P)-binding Rossmann-fold domains"/>
    <property type="match status" value="1"/>
</dbReference>
<dbReference type="SUPFAM" id="SSF58104">
    <property type="entry name" value="Methyl-accepting chemotaxis protein (MCP) signaling domain"/>
    <property type="match status" value="1"/>
</dbReference>
<feature type="transmembrane region" description="Helical" evidence="5">
    <location>
        <begin position="305"/>
        <end position="323"/>
    </location>
</feature>
<keyword evidence="5" id="KW-0472">Membrane</keyword>
<dbReference type="SMART" id="SM00283">
    <property type="entry name" value="MA"/>
    <property type="match status" value="1"/>
</dbReference>
<evidence type="ECO:0000259" key="6">
    <source>
        <dbReference type="PROSITE" id="PS50111"/>
    </source>
</evidence>
<comment type="caution">
    <text evidence="7">The sequence shown here is derived from an EMBL/GenBank/DDBJ whole genome shotgun (WGS) entry which is preliminary data.</text>
</comment>
<evidence type="ECO:0000256" key="3">
    <source>
        <dbReference type="PROSITE-ProRule" id="PRU00284"/>
    </source>
</evidence>
<evidence type="ECO:0000256" key="1">
    <source>
        <dbReference type="ARBA" id="ARBA00023224"/>
    </source>
</evidence>
<dbReference type="Gene3D" id="1.10.287.950">
    <property type="entry name" value="Methyl-accepting chemotaxis protein"/>
    <property type="match status" value="1"/>
</dbReference>
<dbReference type="Pfam" id="PF00015">
    <property type="entry name" value="MCPsignal"/>
    <property type="match status" value="1"/>
</dbReference>
<dbReference type="Pfam" id="PF05437">
    <property type="entry name" value="AzlD"/>
    <property type="match status" value="1"/>
</dbReference>
<gene>
    <name evidence="7" type="ORF">G195_002010</name>
</gene>
<feature type="transmembrane region" description="Helical" evidence="5">
    <location>
        <begin position="399"/>
        <end position="422"/>
    </location>
</feature>
<dbReference type="Pfam" id="PF01370">
    <property type="entry name" value="Epimerase"/>
    <property type="match status" value="1"/>
</dbReference>
<name>A0A8J4WPG2_9STRA</name>
<dbReference type="InterPro" id="IPR036291">
    <property type="entry name" value="NAD(P)-bd_dom_sf"/>
</dbReference>
<dbReference type="GO" id="GO:0004888">
    <property type="term" value="F:transmembrane signaling receptor activity"/>
    <property type="evidence" value="ECO:0007669"/>
    <property type="project" value="InterPro"/>
</dbReference>
<feature type="domain" description="Methyl-accepting transducer" evidence="6">
    <location>
        <begin position="1"/>
        <end position="197"/>
    </location>
</feature>
<feature type="region of interest" description="Disordered" evidence="4">
    <location>
        <begin position="666"/>
        <end position="696"/>
    </location>
</feature>
<sequence length="696" mass="76143">MVTVEEAVAHIQKVNDESEAMAAVIQDLRAKNEEIIEIVAEITAIAKQTNILALNASIEASRAGEQGRGFAVVANEVKLLANNSGSAAERINELMREMHEKTNAVQSTFARTGEGMIKGSQMITEAGEAFQNIRSAVQLVAAQAGEVSAASRQIDGGMSYVTKEVNETIELSNQIASGTEDGSAAAQEQLATMEEVAASSAALSPVSPYFRHLTPLKNMWIGSLLTDESFGVAMTRAIGRKTLSERWMHGLNITAYLNWFVANMAGAYFGRWITNPERLGLDFALPAMFIGLVVLQLMQRKNKKLHINVAIIAVVCVIFASMASLGSMSVIVAAVIAATMGVVMERWNKIQIPMWLLRWLEYVPVAVMAALIGQELFMADNQLVPITQNAALWAALPTIAVAIWTRSLLGTVLVGMVAMMILRAKGVRSMSKTKHRLLITGAAGVVGRSLLEGLREKGKYDIVAADLHDDPQSGIVAMDVTDGERLNELMQGVQTVLHIAWAKDEEDFLGKVLPINVTGAYHVYEAARLNGVQRVIFASSNHATGFYPTGEDIEVHDPYRPDSFYGLSKCYIELLGRYYVDKHGLSSFNIRIGNFSGDAYPHSERSAHIWISPRDMVQLAECCIEADSSMKYVNLYGTSANTDNYYDIGYLEQMIGYHPEDDAAELWDEAKRKGTPDKQDETEYQGGGYVAKDPKG</sequence>
<dbReference type="AlphaFoldDB" id="A0A8J4WPG2"/>
<accession>A0A8J4WPG2</accession>
<feature type="transmembrane region" description="Helical" evidence="5">
    <location>
        <begin position="250"/>
        <end position="273"/>
    </location>
</feature>
<dbReference type="GO" id="GO:0016020">
    <property type="term" value="C:membrane"/>
    <property type="evidence" value="ECO:0007669"/>
    <property type="project" value="InterPro"/>
</dbReference>
<dbReference type="GO" id="GO:0007165">
    <property type="term" value="P:signal transduction"/>
    <property type="evidence" value="ECO:0007669"/>
    <property type="project" value="UniProtKB-KW"/>
</dbReference>
<feature type="compositionally biased region" description="Basic and acidic residues" evidence="4">
    <location>
        <begin position="668"/>
        <end position="681"/>
    </location>
</feature>
<dbReference type="PRINTS" id="PR00260">
    <property type="entry name" value="CHEMTRNSDUCR"/>
</dbReference>
<dbReference type="PANTHER" id="PTHR32089">
    <property type="entry name" value="METHYL-ACCEPTING CHEMOTAXIS PROTEIN MCPB"/>
    <property type="match status" value="1"/>
</dbReference>
<dbReference type="GO" id="GO:0006935">
    <property type="term" value="P:chemotaxis"/>
    <property type="evidence" value="ECO:0007669"/>
    <property type="project" value="InterPro"/>
</dbReference>
<feature type="transmembrane region" description="Helical" evidence="5">
    <location>
        <begin position="329"/>
        <end position="347"/>
    </location>
</feature>
<proteinExistence type="inferred from homology"/>
<dbReference type="CDD" id="cd08946">
    <property type="entry name" value="SDR_e"/>
    <property type="match status" value="1"/>
</dbReference>
<evidence type="ECO:0000256" key="5">
    <source>
        <dbReference type="SAM" id="Phobius"/>
    </source>
</evidence>
<feature type="transmembrane region" description="Helical" evidence="5">
    <location>
        <begin position="279"/>
        <end position="298"/>
    </location>
</feature>
<comment type="similarity">
    <text evidence="2">Belongs to the methyl-accepting chemotaxis (MCP) protein family.</text>
</comment>
<reference evidence="7" key="1">
    <citation type="journal article" date="2015" name="Genom Data">
        <title>Draft genome sequences of Phytophthora kernoviae and Phytophthora ramorum lineage EU2 from Scotland.</title>
        <authorList>
            <person name="Sambles C."/>
            <person name="Schlenzig A."/>
            <person name="O'Neill P."/>
            <person name="Grant M."/>
            <person name="Studholme D.J."/>
        </authorList>
    </citation>
    <scope>NUCLEOTIDE SEQUENCE</scope>
    <source>
        <strain evidence="7">00238/432</strain>
    </source>
</reference>
<evidence type="ECO:0000256" key="2">
    <source>
        <dbReference type="ARBA" id="ARBA00029447"/>
    </source>
</evidence>
<dbReference type="PROSITE" id="PS50111">
    <property type="entry name" value="CHEMOTAXIS_TRANSDUC_2"/>
    <property type="match status" value="1"/>
</dbReference>
<dbReference type="Proteomes" id="UP000702964">
    <property type="component" value="Unassembled WGS sequence"/>
</dbReference>
<dbReference type="InterPro" id="IPR008407">
    <property type="entry name" value="Brnchd-chn_aa_trnsp_AzlD"/>
</dbReference>
<dbReference type="EMBL" id="AOFI03000015">
    <property type="protein sequence ID" value="KAF4324651.1"/>
    <property type="molecule type" value="Genomic_DNA"/>
</dbReference>
<dbReference type="Gene3D" id="3.40.50.720">
    <property type="entry name" value="NAD(P)-binding Rossmann-like Domain"/>
    <property type="match status" value="1"/>
</dbReference>
<keyword evidence="5" id="KW-1133">Transmembrane helix</keyword>
<protein>
    <recommendedName>
        <fullName evidence="6">Methyl-accepting transducer domain-containing protein</fullName>
    </recommendedName>
</protein>
<evidence type="ECO:0000256" key="4">
    <source>
        <dbReference type="SAM" id="MobiDB-lite"/>
    </source>
</evidence>
<reference evidence="7" key="2">
    <citation type="submission" date="2020-02" db="EMBL/GenBank/DDBJ databases">
        <authorList>
            <person name="Studholme D.J."/>
        </authorList>
    </citation>
    <scope>NUCLEOTIDE SEQUENCE</scope>
    <source>
        <strain evidence="7">00238/432</strain>
    </source>
</reference>
<feature type="transmembrane region" description="Helical" evidence="5">
    <location>
        <begin position="359"/>
        <end position="379"/>
    </location>
</feature>
<dbReference type="InterPro" id="IPR004089">
    <property type="entry name" value="MCPsignal_dom"/>
</dbReference>
<dbReference type="InterPro" id="IPR001509">
    <property type="entry name" value="Epimerase_deHydtase"/>
</dbReference>
<keyword evidence="1 3" id="KW-0807">Transducer</keyword>
<evidence type="ECO:0000313" key="8">
    <source>
        <dbReference type="Proteomes" id="UP000702964"/>
    </source>
</evidence>
<keyword evidence="5" id="KW-0812">Transmembrane</keyword>